<dbReference type="Proteomes" id="UP001596548">
    <property type="component" value="Unassembled WGS sequence"/>
</dbReference>
<organism evidence="1 2">
    <name type="scientific">Paractinoplanes rhizophilus</name>
    <dbReference type="NCBI Taxonomy" id="1416877"/>
    <lineage>
        <taxon>Bacteria</taxon>
        <taxon>Bacillati</taxon>
        <taxon>Actinomycetota</taxon>
        <taxon>Actinomycetes</taxon>
        <taxon>Micromonosporales</taxon>
        <taxon>Micromonosporaceae</taxon>
        <taxon>Paractinoplanes</taxon>
    </lineage>
</organism>
<accession>A0ABW2HVN0</accession>
<comment type="caution">
    <text evidence="1">The sequence shown here is derived from an EMBL/GenBank/DDBJ whole genome shotgun (WGS) entry which is preliminary data.</text>
</comment>
<evidence type="ECO:0000313" key="1">
    <source>
        <dbReference type="EMBL" id="MFC7276751.1"/>
    </source>
</evidence>
<keyword evidence="2" id="KW-1185">Reference proteome</keyword>
<proteinExistence type="predicted"/>
<dbReference type="RefSeq" id="WP_378971453.1">
    <property type="nucleotide sequence ID" value="NZ_JBHTBJ010000016.1"/>
</dbReference>
<dbReference type="EMBL" id="JBHTBJ010000016">
    <property type="protein sequence ID" value="MFC7276751.1"/>
    <property type="molecule type" value="Genomic_DNA"/>
</dbReference>
<evidence type="ECO:0000313" key="2">
    <source>
        <dbReference type="Proteomes" id="UP001596548"/>
    </source>
</evidence>
<gene>
    <name evidence="1" type="ORF">ACFQS1_22395</name>
</gene>
<sequence length="126" mass="13964">MTRRIDAEELLAFTGESTAPYTRVRDAGILYSAAARPHSAIMTRQTYESVPERTAALLHAIIRWEPLDMWNASFGWAAAGFFAETSGADLAMSPLDRMVLTSEILDGRVDDVGEIAKRLAPFMRTE</sequence>
<dbReference type="Gene3D" id="1.20.120.1870">
    <property type="entry name" value="Fic/DOC protein, Fido domain"/>
    <property type="match status" value="1"/>
</dbReference>
<name>A0ABW2HVN0_9ACTN</name>
<reference evidence="2" key="1">
    <citation type="journal article" date="2019" name="Int. J. Syst. Evol. Microbiol.">
        <title>The Global Catalogue of Microorganisms (GCM) 10K type strain sequencing project: providing services to taxonomists for standard genome sequencing and annotation.</title>
        <authorList>
            <consortium name="The Broad Institute Genomics Platform"/>
            <consortium name="The Broad Institute Genome Sequencing Center for Infectious Disease"/>
            <person name="Wu L."/>
            <person name="Ma J."/>
        </authorList>
    </citation>
    <scope>NUCLEOTIDE SEQUENCE [LARGE SCALE GENOMIC DNA]</scope>
    <source>
        <strain evidence="2">XZYJT-10</strain>
    </source>
</reference>
<dbReference type="InterPro" id="IPR053737">
    <property type="entry name" value="Type_II_TA_Toxin"/>
</dbReference>
<protein>
    <recommendedName>
        <fullName evidence="3">Death-on-curing protein</fullName>
    </recommendedName>
</protein>
<evidence type="ECO:0008006" key="3">
    <source>
        <dbReference type="Google" id="ProtNLM"/>
    </source>
</evidence>